<dbReference type="PANTHER" id="PTHR16222:SF24">
    <property type="entry name" value="ADP-RIBOSYLHYDROLASE ARH3"/>
    <property type="match status" value="1"/>
</dbReference>
<keyword evidence="3" id="KW-0378">Hydrolase</keyword>
<dbReference type="Pfam" id="PF03747">
    <property type="entry name" value="ADP_ribosyl_GH"/>
    <property type="match status" value="1"/>
</dbReference>
<comment type="similarity">
    <text evidence="1">Belongs to the ADP-ribosylglycohydrolase family.</text>
</comment>
<feature type="binding site" evidence="12">
    <location>
        <position position="59"/>
    </location>
    <ligand>
        <name>Mg(2+)</name>
        <dbReference type="ChEBI" id="CHEBI:18420"/>
        <label>1</label>
    </ligand>
</feature>
<feature type="binding site" evidence="12">
    <location>
        <position position="60"/>
    </location>
    <ligand>
        <name>Mg(2+)</name>
        <dbReference type="ChEBI" id="CHEBI:18420"/>
        <label>1</label>
    </ligand>
</feature>
<evidence type="ECO:0000256" key="3">
    <source>
        <dbReference type="ARBA" id="ARBA00022801"/>
    </source>
</evidence>
<dbReference type="PANTHER" id="PTHR16222">
    <property type="entry name" value="ADP-RIBOSYLGLYCOHYDROLASE"/>
    <property type="match status" value="1"/>
</dbReference>
<dbReference type="InterPro" id="IPR005502">
    <property type="entry name" value="Ribosyl_crysJ1"/>
</dbReference>
<dbReference type="EMBL" id="ML977341">
    <property type="protein sequence ID" value="KAF2109791.1"/>
    <property type="molecule type" value="Genomic_DNA"/>
</dbReference>
<name>A0A6A5YUG8_9PLEO</name>
<evidence type="ECO:0000256" key="4">
    <source>
        <dbReference type="ARBA" id="ARBA00041057"/>
    </source>
</evidence>
<gene>
    <name evidence="13" type="ORF">BDV96DRAFT_604662</name>
</gene>
<evidence type="ECO:0000256" key="2">
    <source>
        <dbReference type="ARBA" id="ARBA00012255"/>
    </source>
</evidence>
<comment type="cofactor">
    <cofactor evidence="12">
        <name>Mg(2+)</name>
        <dbReference type="ChEBI" id="CHEBI:18420"/>
    </cofactor>
    <text evidence="12">Binds 2 magnesium ions per subunit.</text>
</comment>
<evidence type="ECO:0000256" key="10">
    <source>
        <dbReference type="ARBA" id="ARBA00043193"/>
    </source>
</evidence>
<dbReference type="SUPFAM" id="SSF101478">
    <property type="entry name" value="ADP-ribosylglycohydrolase"/>
    <property type="match status" value="1"/>
</dbReference>
<comment type="catalytic activity">
    <reaction evidence="11">
        <text>alpha-NAD(+) + H2O = ADP-D-ribose + nicotinamide + H(+)</text>
        <dbReference type="Rhea" id="RHEA:68792"/>
        <dbReference type="ChEBI" id="CHEBI:15377"/>
        <dbReference type="ChEBI" id="CHEBI:15378"/>
        <dbReference type="ChEBI" id="CHEBI:17154"/>
        <dbReference type="ChEBI" id="CHEBI:57967"/>
        <dbReference type="ChEBI" id="CHEBI:77017"/>
    </reaction>
</comment>
<organism evidence="13 14">
    <name type="scientific">Lophiotrema nucula</name>
    <dbReference type="NCBI Taxonomy" id="690887"/>
    <lineage>
        <taxon>Eukaryota</taxon>
        <taxon>Fungi</taxon>
        <taxon>Dikarya</taxon>
        <taxon>Ascomycota</taxon>
        <taxon>Pezizomycotina</taxon>
        <taxon>Dothideomycetes</taxon>
        <taxon>Pleosporomycetidae</taxon>
        <taxon>Pleosporales</taxon>
        <taxon>Lophiotremataceae</taxon>
        <taxon>Lophiotrema</taxon>
    </lineage>
</organism>
<evidence type="ECO:0000256" key="1">
    <source>
        <dbReference type="ARBA" id="ARBA00010702"/>
    </source>
</evidence>
<evidence type="ECO:0000256" key="8">
    <source>
        <dbReference type="ARBA" id="ARBA00042850"/>
    </source>
</evidence>
<feature type="binding site" evidence="12">
    <location>
        <position position="61"/>
    </location>
    <ligand>
        <name>Mg(2+)</name>
        <dbReference type="ChEBI" id="CHEBI:18420"/>
        <label>1</label>
    </ligand>
</feature>
<dbReference type="GO" id="GO:0004649">
    <property type="term" value="F:poly(ADP-ribose) glycohydrolase activity"/>
    <property type="evidence" value="ECO:0007669"/>
    <property type="project" value="UniProtKB-EC"/>
</dbReference>
<reference evidence="13" key="1">
    <citation type="journal article" date="2020" name="Stud. Mycol.">
        <title>101 Dothideomycetes genomes: a test case for predicting lifestyles and emergence of pathogens.</title>
        <authorList>
            <person name="Haridas S."/>
            <person name="Albert R."/>
            <person name="Binder M."/>
            <person name="Bloem J."/>
            <person name="Labutti K."/>
            <person name="Salamov A."/>
            <person name="Andreopoulos B."/>
            <person name="Baker S."/>
            <person name="Barry K."/>
            <person name="Bills G."/>
            <person name="Bluhm B."/>
            <person name="Cannon C."/>
            <person name="Castanera R."/>
            <person name="Culley D."/>
            <person name="Daum C."/>
            <person name="Ezra D."/>
            <person name="Gonzalez J."/>
            <person name="Henrissat B."/>
            <person name="Kuo A."/>
            <person name="Liang C."/>
            <person name="Lipzen A."/>
            <person name="Lutzoni F."/>
            <person name="Magnuson J."/>
            <person name="Mondo S."/>
            <person name="Nolan M."/>
            <person name="Ohm R."/>
            <person name="Pangilinan J."/>
            <person name="Park H.-J."/>
            <person name="Ramirez L."/>
            <person name="Alfaro M."/>
            <person name="Sun H."/>
            <person name="Tritt A."/>
            <person name="Yoshinaga Y."/>
            <person name="Zwiers L.-H."/>
            <person name="Turgeon B."/>
            <person name="Goodwin S."/>
            <person name="Spatafora J."/>
            <person name="Crous P."/>
            <person name="Grigoriev I."/>
        </authorList>
    </citation>
    <scope>NUCLEOTIDE SEQUENCE</scope>
    <source>
        <strain evidence="13">CBS 627.86</strain>
    </source>
</reference>
<dbReference type="GO" id="GO:0046872">
    <property type="term" value="F:metal ion binding"/>
    <property type="evidence" value="ECO:0007669"/>
    <property type="project" value="UniProtKB-KW"/>
</dbReference>
<dbReference type="InterPro" id="IPR036705">
    <property type="entry name" value="Ribosyl_crysJ1_sf"/>
</dbReference>
<dbReference type="OrthoDB" id="2021138at2759"/>
<dbReference type="InterPro" id="IPR050792">
    <property type="entry name" value="ADP-ribosylglycohydrolase"/>
</dbReference>
<proteinExistence type="inferred from homology"/>
<keyword evidence="12" id="KW-0460">Magnesium</keyword>
<feature type="binding site" evidence="12">
    <location>
        <position position="278"/>
    </location>
    <ligand>
        <name>Mg(2+)</name>
        <dbReference type="ChEBI" id="CHEBI:18420"/>
        <label>1</label>
    </ligand>
</feature>
<keyword evidence="12" id="KW-0479">Metal-binding</keyword>
<keyword evidence="14" id="KW-1185">Reference proteome</keyword>
<accession>A0A6A5YUG8</accession>
<evidence type="ECO:0000313" key="13">
    <source>
        <dbReference type="EMBL" id="KAF2109791.1"/>
    </source>
</evidence>
<dbReference type="AlphaFoldDB" id="A0A6A5YUG8"/>
<evidence type="ECO:0000256" key="9">
    <source>
        <dbReference type="ARBA" id="ARBA00043187"/>
    </source>
</evidence>
<sequence>MTDHRKSRTLGALLGVHAGDSLGATLEFMRWSQIRKSYPKGLREIVGGGPFSWPAGHATDDTDLTRAVLLAYRDIETKEKPAEDVRTFRLTQTAAEYSLKWFLGDWPDRDQGSTPVDVGGATRTALMNYMQSKDASKSGAGKGAAGNGSLMRCVSTGLFARSADRRIEESMAISAFTHNDVRCTVSCAAYNEMVAALVEGKTPAEAAQAGIDTAEDLECSSVAEAIREGTQTSLTDIKDEKCSGFVLHSLKVSVAALLDPLSFEDVLVGVVGTGGDTDTNGAIAGGLLGARDGIEAIPGRWLEKLQFREEFERVAEEILESQKTGKA</sequence>
<evidence type="ECO:0000256" key="12">
    <source>
        <dbReference type="PIRSR" id="PIRSR605502-1"/>
    </source>
</evidence>
<evidence type="ECO:0000256" key="6">
    <source>
        <dbReference type="ARBA" id="ARBA00042471"/>
    </source>
</evidence>
<evidence type="ECO:0000256" key="11">
    <source>
        <dbReference type="ARBA" id="ARBA00049015"/>
    </source>
</evidence>
<feature type="binding site" evidence="12">
    <location>
        <position position="279"/>
    </location>
    <ligand>
        <name>Mg(2+)</name>
        <dbReference type="ChEBI" id="CHEBI:18420"/>
        <label>1</label>
    </ligand>
</feature>
<dbReference type="Proteomes" id="UP000799770">
    <property type="component" value="Unassembled WGS sequence"/>
</dbReference>
<dbReference type="EC" id="3.2.1.143" evidence="2"/>
<evidence type="ECO:0000256" key="7">
    <source>
        <dbReference type="ARBA" id="ARBA00042722"/>
    </source>
</evidence>
<protein>
    <recommendedName>
        <fullName evidence="4">ADP-ribosylhydrolase ARH3</fullName>
        <ecNumber evidence="2">3.2.1.143</ecNumber>
    </recommendedName>
    <alternativeName>
        <fullName evidence="5">ADP-ribose glycohydrolase ARH3</fullName>
    </alternativeName>
    <alternativeName>
        <fullName evidence="6">ADP-ribosylhydrolase 3</fullName>
    </alternativeName>
    <alternativeName>
        <fullName evidence="9">O-acetyl-ADP-ribose deacetylase ARH3</fullName>
    </alternativeName>
    <alternativeName>
        <fullName evidence="10">Poly(ADP-ribose) glycohydrolase ARH3</fullName>
    </alternativeName>
    <alternativeName>
        <fullName evidence="8">[Protein ADP-ribosylarginine] hydrolase-like protein 2</fullName>
    </alternativeName>
    <alternativeName>
        <fullName evidence="7">[Protein ADP-ribosylserine] hydrolase</fullName>
    </alternativeName>
</protein>
<evidence type="ECO:0000256" key="5">
    <source>
        <dbReference type="ARBA" id="ARBA00042398"/>
    </source>
</evidence>
<dbReference type="Gene3D" id="1.10.4080.10">
    <property type="entry name" value="ADP-ribosylation/Crystallin J1"/>
    <property type="match status" value="1"/>
</dbReference>
<feature type="binding site" evidence="12">
    <location>
        <position position="276"/>
    </location>
    <ligand>
        <name>Mg(2+)</name>
        <dbReference type="ChEBI" id="CHEBI:18420"/>
        <label>1</label>
    </ligand>
</feature>
<evidence type="ECO:0000313" key="14">
    <source>
        <dbReference type="Proteomes" id="UP000799770"/>
    </source>
</evidence>